<organism evidence="1 2">
    <name type="scientific">Streptomyces katrae</name>
    <dbReference type="NCBI Taxonomy" id="68223"/>
    <lineage>
        <taxon>Bacteria</taxon>
        <taxon>Bacillati</taxon>
        <taxon>Actinomycetota</taxon>
        <taxon>Actinomycetes</taxon>
        <taxon>Kitasatosporales</taxon>
        <taxon>Streptomycetaceae</taxon>
        <taxon>Streptomyces</taxon>
    </lineage>
</organism>
<dbReference type="RefSeq" id="WP_285343383.1">
    <property type="nucleotide sequence ID" value="NZ_JASITI010000021.1"/>
</dbReference>
<evidence type="ECO:0008006" key="3">
    <source>
        <dbReference type="Google" id="ProtNLM"/>
    </source>
</evidence>
<dbReference type="EMBL" id="JASITI010000021">
    <property type="protein sequence ID" value="MDK9497651.1"/>
    <property type="molecule type" value="Genomic_DNA"/>
</dbReference>
<sequence>MSRRHPSPSVCVDVPDGHGVIEVTGDAGGSLLLLVGDPVFLEGNDGCGSVGWLAARAGAGGPGLAEVKYLGDWLSAPGLVPDPRTGRVGPPDPERLRPLLTLLAPGRYVMRAEVAPHHLRVVHPRALEVQHWYPDEDLALVTTDTWPPRDHRAVRGYRDRIRAGGDLPALVALFPTADSWVGYLLDGHHKLAAYQQAGIAPLLIRLTPHVPSPVRRDDVDRARAAFLSGEATPHHDEALGRVFAYMRAESV</sequence>
<proteinExistence type="predicted"/>
<protein>
    <recommendedName>
        <fullName evidence="3">ParB/Sulfiredoxin domain-containing protein</fullName>
    </recommendedName>
</protein>
<dbReference type="Proteomes" id="UP001223390">
    <property type="component" value="Unassembled WGS sequence"/>
</dbReference>
<name>A0ABT7GVK8_9ACTN</name>
<accession>A0ABT7GVK8</accession>
<comment type="caution">
    <text evidence="1">The sequence shown here is derived from an EMBL/GenBank/DDBJ whole genome shotgun (WGS) entry which is preliminary data.</text>
</comment>
<reference evidence="1 2" key="1">
    <citation type="submission" date="2023-05" db="EMBL/GenBank/DDBJ databases">
        <title>Sequencing and Assembly of Streptomyces sp. NP73.</title>
        <authorList>
            <person name="Konwar A.N."/>
            <person name="Saikia K."/>
            <person name="Thakur D."/>
        </authorList>
    </citation>
    <scope>NUCLEOTIDE SEQUENCE [LARGE SCALE GENOMIC DNA]</scope>
    <source>
        <strain evidence="1 2">NP73</strain>
    </source>
</reference>
<evidence type="ECO:0000313" key="2">
    <source>
        <dbReference type="Proteomes" id="UP001223390"/>
    </source>
</evidence>
<keyword evidence="2" id="KW-1185">Reference proteome</keyword>
<evidence type="ECO:0000313" key="1">
    <source>
        <dbReference type="EMBL" id="MDK9497651.1"/>
    </source>
</evidence>
<gene>
    <name evidence="1" type="ORF">QEZ40_002594</name>
</gene>